<name>A0A955LWR0_UNCKA</name>
<dbReference type="Proteomes" id="UP000699691">
    <property type="component" value="Unassembled WGS sequence"/>
</dbReference>
<reference evidence="1" key="2">
    <citation type="journal article" date="2021" name="Microbiome">
        <title>Successional dynamics and alternative stable states in a saline activated sludge microbial community over 9 years.</title>
        <authorList>
            <person name="Wang Y."/>
            <person name="Ye J."/>
            <person name="Ju F."/>
            <person name="Liu L."/>
            <person name="Boyd J.A."/>
            <person name="Deng Y."/>
            <person name="Parks D.H."/>
            <person name="Jiang X."/>
            <person name="Yin X."/>
            <person name="Woodcroft B.J."/>
            <person name="Tyson G.W."/>
            <person name="Hugenholtz P."/>
            <person name="Polz M.F."/>
            <person name="Zhang T."/>
        </authorList>
    </citation>
    <scope>NUCLEOTIDE SEQUENCE</scope>
    <source>
        <strain evidence="1">HKST-UBA02</strain>
    </source>
</reference>
<evidence type="ECO:0000313" key="1">
    <source>
        <dbReference type="EMBL" id="MCA9397923.1"/>
    </source>
</evidence>
<accession>A0A955LWR0</accession>
<gene>
    <name evidence="1" type="ORF">KC573_03760</name>
</gene>
<dbReference type="AlphaFoldDB" id="A0A955LWR0"/>
<feature type="non-terminal residue" evidence="1">
    <location>
        <position position="212"/>
    </location>
</feature>
<reference evidence="1" key="1">
    <citation type="submission" date="2020-04" db="EMBL/GenBank/DDBJ databases">
        <authorList>
            <person name="Zhang T."/>
        </authorList>
    </citation>
    <scope>NUCLEOTIDE SEQUENCE</scope>
    <source>
        <strain evidence="1">HKST-UBA02</strain>
    </source>
</reference>
<evidence type="ECO:0000313" key="2">
    <source>
        <dbReference type="Proteomes" id="UP000699691"/>
    </source>
</evidence>
<sequence length="212" mass="24154">MQKILEAIILLFLSLFGNPSSDIPEPIRPTLEQQEYVEKGYVGIEFQAWVTIYDPALCDENREIEYSDWFAENLEKQGGSYDPTINCHSPEQWYLIGGGRDLRTGCKGSCYNIAASCPIEITTQIIGDRTMITEYVVDIENIGQLNCMDTGGSINILEPMITKTEQTPRFDVDVLYSIQNPSRPNWSSQFQNGILWVPEDQYEKIYNTLMEG</sequence>
<proteinExistence type="predicted"/>
<organism evidence="1 2">
    <name type="scientific">candidate division WWE3 bacterium</name>
    <dbReference type="NCBI Taxonomy" id="2053526"/>
    <lineage>
        <taxon>Bacteria</taxon>
        <taxon>Katanobacteria</taxon>
    </lineage>
</organism>
<dbReference type="EMBL" id="JAGQKY010000197">
    <property type="protein sequence ID" value="MCA9397923.1"/>
    <property type="molecule type" value="Genomic_DNA"/>
</dbReference>
<protein>
    <submittedName>
        <fullName evidence="1">Uncharacterized protein</fullName>
    </submittedName>
</protein>
<comment type="caution">
    <text evidence="1">The sequence shown here is derived from an EMBL/GenBank/DDBJ whole genome shotgun (WGS) entry which is preliminary data.</text>
</comment>